<evidence type="ECO:0000313" key="4">
    <source>
        <dbReference type="WBParaSite" id="GPUH_0002112901-mRNA-1"/>
    </source>
</evidence>
<dbReference type="AlphaFoldDB" id="A0A183EJG3"/>
<name>A0A183EJG3_9BILA</name>
<feature type="region of interest" description="Disordered" evidence="1">
    <location>
        <begin position="52"/>
        <end position="103"/>
    </location>
</feature>
<feature type="compositionally biased region" description="Polar residues" evidence="1">
    <location>
        <begin position="84"/>
        <end position="103"/>
    </location>
</feature>
<organism evidence="4">
    <name type="scientific">Gongylonema pulchrum</name>
    <dbReference type="NCBI Taxonomy" id="637853"/>
    <lineage>
        <taxon>Eukaryota</taxon>
        <taxon>Metazoa</taxon>
        <taxon>Ecdysozoa</taxon>
        <taxon>Nematoda</taxon>
        <taxon>Chromadorea</taxon>
        <taxon>Rhabditida</taxon>
        <taxon>Spirurina</taxon>
        <taxon>Spiruromorpha</taxon>
        <taxon>Spiruroidea</taxon>
        <taxon>Gongylonematidae</taxon>
        <taxon>Gongylonema</taxon>
    </lineage>
</organism>
<feature type="compositionally biased region" description="Acidic residues" evidence="1">
    <location>
        <begin position="133"/>
        <end position="142"/>
    </location>
</feature>
<feature type="region of interest" description="Disordered" evidence="1">
    <location>
        <begin position="128"/>
        <end position="163"/>
    </location>
</feature>
<accession>A0A183EJG3</accession>
<dbReference type="EMBL" id="UYRT01091842">
    <property type="protein sequence ID" value="VDN37503.1"/>
    <property type="molecule type" value="Genomic_DNA"/>
</dbReference>
<sequence>MTFLAFDSSDIYDDCDDVVESKGLESDKNEGTALIAALAKAIAEIDVNSCEPVASTQNGSFSEACNSSQNSSGPHDSGFYSASDAETTSSLNHSFGSSESANVSSTDQSLDELLAQLNLRQVAKFEPVFPQVENDDSEDDDADTVHEKREEREEKKDTQTCEEEVQRLSNGSEIRRRKMRTFNMLQNSKQVTLRSRGSGGDEIVNTFHDGDLSFNDDLATDDFFTTPRSRFERTGFRRPKCLDDLMDTSDETASLDQGISQKIKSVKHMDTVSQRSDITARRGSKEALYDDSFPKPREAVDKTVTFQKTPH</sequence>
<keyword evidence="3" id="KW-1185">Reference proteome</keyword>
<evidence type="ECO:0000256" key="1">
    <source>
        <dbReference type="SAM" id="MobiDB-lite"/>
    </source>
</evidence>
<gene>
    <name evidence="2" type="ORF">GPUH_LOCUS21103</name>
</gene>
<feature type="compositionally biased region" description="Basic and acidic residues" evidence="1">
    <location>
        <begin position="143"/>
        <end position="159"/>
    </location>
</feature>
<evidence type="ECO:0000313" key="2">
    <source>
        <dbReference type="EMBL" id="VDN37503.1"/>
    </source>
</evidence>
<reference evidence="4" key="1">
    <citation type="submission" date="2016-06" db="UniProtKB">
        <authorList>
            <consortium name="WormBaseParasite"/>
        </authorList>
    </citation>
    <scope>IDENTIFICATION</scope>
</reference>
<evidence type="ECO:0000313" key="3">
    <source>
        <dbReference type="Proteomes" id="UP000271098"/>
    </source>
</evidence>
<feature type="compositionally biased region" description="Polar residues" evidence="1">
    <location>
        <begin position="54"/>
        <end position="74"/>
    </location>
</feature>
<feature type="region of interest" description="Disordered" evidence="1">
    <location>
        <begin position="266"/>
        <end position="294"/>
    </location>
</feature>
<dbReference type="OrthoDB" id="5872294at2759"/>
<protein>
    <submittedName>
        <fullName evidence="2 4">Uncharacterized protein</fullName>
    </submittedName>
</protein>
<dbReference type="WBParaSite" id="GPUH_0002112901-mRNA-1">
    <property type="protein sequence ID" value="GPUH_0002112901-mRNA-1"/>
    <property type="gene ID" value="GPUH_0002112901"/>
</dbReference>
<dbReference type="Proteomes" id="UP000271098">
    <property type="component" value="Unassembled WGS sequence"/>
</dbReference>
<proteinExistence type="predicted"/>
<reference evidence="2 3" key="2">
    <citation type="submission" date="2018-11" db="EMBL/GenBank/DDBJ databases">
        <authorList>
            <consortium name="Pathogen Informatics"/>
        </authorList>
    </citation>
    <scope>NUCLEOTIDE SEQUENCE [LARGE SCALE GENOMIC DNA]</scope>
</reference>
<feature type="compositionally biased region" description="Basic and acidic residues" evidence="1">
    <location>
        <begin position="278"/>
        <end position="294"/>
    </location>
</feature>